<dbReference type="Gene3D" id="3.10.450.200">
    <property type="match status" value="1"/>
</dbReference>
<dbReference type="NCBIfam" id="TIGR01443">
    <property type="entry name" value="intein_Cterm"/>
    <property type="match status" value="1"/>
</dbReference>
<evidence type="ECO:0000313" key="1">
    <source>
        <dbReference type="EMBL" id="MBD9727170.1"/>
    </source>
</evidence>
<dbReference type="Proteomes" id="UP000661025">
    <property type="component" value="Unassembled WGS sequence"/>
</dbReference>
<dbReference type="InterPro" id="IPR037178">
    <property type="entry name" value="ColicinD_C_sf"/>
</dbReference>
<dbReference type="InterPro" id="IPR030934">
    <property type="entry name" value="Intein_C"/>
</dbReference>
<proteinExistence type="predicted"/>
<protein>
    <recommendedName>
        <fullName evidence="3">Intein C-terminal splicing domain-containing protein</fullName>
    </recommendedName>
</protein>
<name>A0A927QIN3_9ACTN</name>
<reference evidence="1" key="1">
    <citation type="submission" date="2020-09" db="EMBL/GenBank/DDBJ databases">
        <title>Streptomyces canutascabiei sp. nov., which causes potato common scab and is distributed across the world.</title>
        <authorList>
            <person name="Nguyen H.P."/>
            <person name="Weisberg A.J."/>
            <person name="Chang J.H."/>
            <person name="Clarke C.R."/>
        </authorList>
    </citation>
    <scope>NUCLEOTIDE SEQUENCE</scope>
    <source>
        <strain evidence="1">ID-01-6.2a</strain>
    </source>
</reference>
<dbReference type="EMBL" id="JACYXT010000014">
    <property type="protein sequence ID" value="MBD9727170.1"/>
    <property type="molecule type" value="Genomic_DNA"/>
</dbReference>
<dbReference type="Gene3D" id="2.170.16.10">
    <property type="entry name" value="Hedgehog/Intein (Hint) domain"/>
    <property type="match status" value="1"/>
</dbReference>
<gene>
    <name evidence="1" type="ORF">IHE70_28980</name>
</gene>
<sequence length="160" mass="18084">MTLRTDEGDAVAVTANRAFERHARTYNFTVADLHTYYVLAGKTPVLVHNSDCGPELNINEGQFGKKWGKHAQDYGLNPGDASARKWFRDKISEVRGSHDEVRQGLWNPNNGGGNDYFFYRRGKDLLVTKGDGQFVTMFPMDGKPNGWFQDAKPYSCKCKE</sequence>
<dbReference type="AlphaFoldDB" id="A0A927QIN3"/>
<dbReference type="GO" id="GO:0004540">
    <property type="term" value="F:RNA nuclease activity"/>
    <property type="evidence" value="ECO:0007669"/>
    <property type="project" value="InterPro"/>
</dbReference>
<evidence type="ECO:0008006" key="3">
    <source>
        <dbReference type="Google" id="ProtNLM"/>
    </source>
</evidence>
<accession>A0A927QIN3</accession>
<organism evidence="1 2">
    <name type="scientific">Streptomyces caniscabiei</name>
    <dbReference type="NCBI Taxonomy" id="2746961"/>
    <lineage>
        <taxon>Bacteria</taxon>
        <taxon>Bacillati</taxon>
        <taxon>Actinomycetota</taxon>
        <taxon>Actinomycetes</taxon>
        <taxon>Kitasatosporales</taxon>
        <taxon>Streptomycetaceae</taxon>
        <taxon>Streptomyces</taxon>
    </lineage>
</organism>
<comment type="caution">
    <text evidence="1">The sequence shown here is derived from an EMBL/GenBank/DDBJ whole genome shotgun (WGS) entry which is preliminary data.</text>
</comment>
<evidence type="ECO:0000313" key="2">
    <source>
        <dbReference type="Proteomes" id="UP000661025"/>
    </source>
</evidence>